<dbReference type="InParanoid" id="A0A1Y1X2T5"/>
<dbReference type="STRING" id="1314790.A0A1Y1X2T5"/>
<dbReference type="Pfam" id="PF22697">
    <property type="entry name" value="SOS1_NGEF_PH"/>
    <property type="match status" value="1"/>
</dbReference>
<dbReference type="GO" id="GO:0008270">
    <property type="term" value="F:zinc ion binding"/>
    <property type="evidence" value="ECO:0007669"/>
    <property type="project" value="UniProtKB-KW"/>
</dbReference>
<keyword evidence="2" id="KW-0963">Cytoplasm</keyword>
<dbReference type="InterPro" id="IPR011993">
    <property type="entry name" value="PH-like_dom_sf"/>
</dbReference>
<keyword evidence="7" id="KW-0206">Cytoskeleton</keyword>
<proteinExistence type="predicted"/>
<dbReference type="InterPro" id="IPR051092">
    <property type="entry name" value="FYVE_RhoGEF_PH"/>
</dbReference>
<keyword evidence="5 8" id="KW-0863">Zinc-finger</keyword>
<dbReference type="PROSITE" id="PS50178">
    <property type="entry name" value="ZF_FYVE"/>
    <property type="match status" value="1"/>
</dbReference>
<comment type="subcellular location">
    <subcellularLocation>
        <location evidence="1">Cytoplasm</location>
        <location evidence="1">Cytoskeleton</location>
    </subcellularLocation>
</comment>
<name>A0A1Y1X2T5_9FUNG</name>
<dbReference type="AlphaFoldDB" id="A0A1Y1X2T5"/>
<dbReference type="SMART" id="SM00064">
    <property type="entry name" value="FYVE"/>
    <property type="match status" value="1"/>
</dbReference>
<dbReference type="SUPFAM" id="SSF50729">
    <property type="entry name" value="PH domain-like"/>
    <property type="match status" value="1"/>
</dbReference>
<keyword evidence="14" id="KW-1185">Reference proteome</keyword>
<dbReference type="Pfam" id="PF00621">
    <property type="entry name" value="RhoGEF"/>
    <property type="match status" value="1"/>
</dbReference>
<dbReference type="CDD" id="cd00065">
    <property type="entry name" value="FYVE_like_SF"/>
    <property type="match status" value="1"/>
</dbReference>
<dbReference type="InterPro" id="IPR000306">
    <property type="entry name" value="Znf_FYVE"/>
</dbReference>
<dbReference type="SUPFAM" id="SSF48065">
    <property type="entry name" value="DBL homology domain (DH-domain)"/>
    <property type="match status" value="1"/>
</dbReference>
<evidence type="ECO:0008006" key="15">
    <source>
        <dbReference type="Google" id="ProtNLM"/>
    </source>
</evidence>
<dbReference type="GO" id="GO:0005085">
    <property type="term" value="F:guanyl-nucleotide exchange factor activity"/>
    <property type="evidence" value="ECO:0007669"/>
    <property type="project" value="UniProtKB-KW"/>
</dbReference>
<dbReference type="Gene3D" id="1.20.900.10">
    <property type="entry name" value="Dbl homology (DH) domain"/>
    <property type="match status" value="1"/>
</dbReference>
<accession>A0A1Y1X2T5</accession>
<dbReference type="PROSITE" id="PS50003">
    <property type="entry name" value="PH_DOMAIN"/>
    <property type="match status" value="1"/>
</dbReference>
<dbReference type="InterPro" id="IPR013083">
    <property type="entry name" value="Znf_RING/FYVE/PHD"/>
</dbReference>
<evidence type="ECO:0000259" key="11">
    <source>
        <dbReference type="PROSITE" id="PS50010"/>
    </source>
</evidence>
<dbReference type="Gene3D" id="2.30.29.30">
    <property type="entry name" value="Pleckstrin-homology domain (PH domain)/Phosphotyrosine-binding domain (PTB)"/>
    <property type="match status" value="1"/>
</dbReference>
<dbReference type="PANTHER" id="PTHR12673">
    <property type="entry name" value="FACIOGENITAL DYSPLASIA PROTEIN"/>
    <property type="match status" value="1"/>
</dbReference>
<evidence type="ECO:0000256" key="3">
    <source>
        <dbReference type="ARBA" id="ARBA00022658"/>
    </source>
</evidence>
<evidence type="ECO:0000259" key="12">
    <source>
        <dbReference type="PROSITE" id="PS50178"/>
    </source>
</evidence>
<evidence type="ECO:0000256" key="2">
    <source>
        <dbReference type="ARBA" id="ARBA00022490"/>
    </source>
</evidence>
<protein>
    <recommendedName>
        <fullName evidence="15">Dbl homology domain-containing protein</fullName>
    </recommendedName>
</protein>
<evidence type="ECO:0000256" key="4">
    <source>
        <dbReference type="ARBA" id="ARBA00022723"/>
    </source>
</evidence>
<dbReference type="InterPro" id="IPR035899">
    <property type="entry name" value="DBL_dom_sf"/>
</dbReference>
<evidence type="ECO:0000256" key="6">
    <source>
        <dbReference type="ARBA" id="ARBA00022833"/>
    </source>
</evidence>
<evidence type="ECO:0000313" key="14">
    <source>
        <dbReference type="Proteomes" id="UP000193498"/>
    </source>
</evidence>
<evidence type="ECO:0000256" key="7">
    <source>
        <dbReference type="ARBA" id="ARBA00023212"/>
    </source>
</evidence>
<organism evidence="13 14">
    <name type="scientific">Basidiobolus meristosporus CBS 931.73</name>
    <dbReference type="NCBI Taxonomy" id="1314790"/>
    <lineage>
        <taxon>Eukaryota</taxon>
        <taxon>Fungi</taxon>
        <taxon>Fungi incertae sedis</taxon>
        <taxon>Zoopagomycota</taxon>
        <taxon>Entomophthoromycotina</taxon>
        <taxon>Basidiobolomycetes</taxon>
        <taxon>Basidiobolales</taxon>
        <taxon>Basidiobolaceae</taxon>
        <taxon>Basidiobolus</taxon>
    </lineage>
</organism>
<evidence type="ECO:0000256" key="8">
    <source>
        <dbReference type="PROSITE-ProRule" id="PRU00091"/>
    </source>
</evidence>
<reference evidence="13 14" key="1">
    <citation type="submission" date="2016-07" db="EMBL/GenBank/DDBJ databases">
        <title>Pervasive Adenine N6-methylation of Active Genes in Fungi.</title>
        <authorList>
            <consortium name="DOE Joint Genome Institute"/>
            <person name="Mondo S.J."/>
            <person name="Dannebaum R.O."/>
            <person name="Kuo R.C."/>
            <person name="Labutti K."/>
            <person name="Haridas S."/>
            <person name="Kuo A."/>
            <person name="Salamov A."/>
            <person name="Ahrendt S.R."/>
            <person name="Lipzen A."/>
            <person name="Sullivan W."/>
            <person name="Andreopoulos W.B."/>
            <person name="Clum A."/>
            <person name="Lindquist E."/>
            <person name="Daum C."/>
            <person name="Ramamoorthy G.K."/>
            <person name="Gryganskyi A."/>
            <person name="Culley D."/>
            <person name="Magnuson J.K."/>
            <person name="James T.Y."/>
            <person name="O'Malley M.A."/>
            <person name="Stajich J.E."/>
            <person name="Spatafora J.W."/>
            <person name="Visel A."/>
            <person name="Grigoriev I.V."/>
        </authorList>
    </citation>
    <scope>NUCLEOTIDE SEQUENCE [LARGE SCALE GENOMIC DNA]</scope>
    <source>
        <strain evidence="13 14">CBS 931.73</strain>
    </source>
</reference>
<dbReference type="PROSITE" id="PS50010">
    <property type="entry name" value="DH_2"/>
    <property type="match status" value="1"/>
</dbReference>
<feature type="compositionally biased region" description="Basic and acidic residues" evidence="9">
    <location>
        <begin position="384"/>
        <end position="394"/>
    </location>
</feature>
<feature type="domain" description="PH" evidence="10">
    <location>
        <begin position="126"/>
        <end position="223"/>
    </location>
</feature>
<dbReference type="GO" id="GO:0005856">
    <property type="term" value="C:cytoskeleton"/>
    <property type="evidence" value="ECO:0007669"/>
    <property type="project" value="UniProtKB-SubCell"/>
</dbReference>
<evidence type="ECO:0000259" key="10">
    <source>
        <dbReference type="PROSITE" id="PS50003"/>
    </source>
</evidence>
<dbReference type="InterPro" id="IPR055251">
    <property type="entry name" value="SOS1_NGEF_PH"/>
</dbReference>
<comment type="caution">
    <text evidence="13">The sequence shown here is derived from an EMBL/GenBank/DDBJ whole genome shotgun (WGS) entry which is preliminary data.</text>
</comment>
<feature type="domain" description="FYVE-type" evidence="12">
    <location>
        <begin position="276"/>
        <end position="339"/>
    </location>
</feature>
<evidence type="ECO:0000256" key="5">
    <source>
        <dbReference type="ARBA" id="ARBA00022771"/>
    </source>
</evidence>
<keyword evidence="4" id="KW-0479">Metal-binding</keyword>
<dbReference type="InterPro" id="IPR000219">
    <property type="entry name" value="DH_dom"/>
</dbReference>
<dbReference type="InterPro" id="IPR017455">
    <property type="entry name" value="Znf_FYVE-rel"/>
</dbReference>
<dbReference type="Gene3D" id="3.30.40.10">
    <property type="entry name" value="Zinc/RING finger domain, C3HC4 (zinc finger)"/>
    <property type="match status" value="2"/>
</dbReference>
<dbReference type="EMBL" id="MCFE01000773">
    <property type="protein sequence ID" value="ORX79644.1"/>
    <property type="molecule type" value="Genomic_DNA"/>
</dbReference>
<evidence type="ECO:0000256" key="9">
    <source>
        <dbReference type="SAM" id="MobiDB-lite"/>
    </source>
</evidence>
<feature type="region of interest" description="Disordered" evidence="9">
    <location>
        <begin position="368"/>
        <end position="394"/>
    </location>
</feature>
<evidence type="ECO:0000256" key="1">
    <source>
        <dbReference type="ARBA" id="ARBA00004245"/>
    </source>
</evidence>
<dbReference type="InterPro" id="IPR011011">
    <property type="entry name" value="Znf_FYVE_PHD"/>
</dbReference>
<evidence type="ECO:0000313" key="13">
    <source>
        <dbReference type="EMBL" id="ORX79644.1"/>
    </source>
</evidence>
<keyword evidence="3" id="KW-0344">Guanine-nucleotide releasing factor</keyword>
<dbReference type="InterPro" id="IPR001849">
    <property type="entry name" value="PH_domain"/>
</dbReference>
<dbReference type="Proteomes" id="UP000193498">
    <property type="component" value="Unassembled WGS sequence"/>
</dbReference>
<keyword evidence="6" id="KW-0862">Zinc</keyword>
<dbReference type="SMART" id="SM00233">
    <property type="entry name" value="PH"/>
    <property type="match status" value="1"/>
</dbReference>
<dbReference type="PANTHER" id="PTHR12673:SF159">
    <property type="entry name" value="LD03170P"/>
    <property type="match status" value="1"/>
</dbReference>
<dbReference type="Pfam" id="PF01363">
    <property type="entry name" value="FYVE"/>
    <property type="match status" value="1"/>
</dbReference>
<gene>
    <name evidence="13" type="ORF">K493DRAFT_412240</name>
</gene>
<dbReference type="GO" id="GO:0005737">
    <property type="term" value="C:cytoplasm"/>
    <property type="evidence" value="ECO:0007669"/>
    <property type="project" value="TreeGrafter"/>
</dbReference>
<feature type="domain" description="DH" evidence="11">
    <location>
        <begin position="1"/>
        <end position="96"/>
    </location>
</feature>
<dbReference type="OrthoDB" id="660555at2759"/>
<dbReference type="SUPFAM" id="SSF57903">
    <property type="entry name" value="FYVE/PHD zinc finger"/>
    <property type="match status" value="2"/>
</dbReference>
<sequence length="562" mass="63816">MYSMYARNFSNAISTVSTHSNQNSSFARFITKANKHPECGSLRFESHLILPVQRIPRYEMLLKQLIKSIGEGHPDHESLSKALLYVEDVAKYVNEMIRAGEKSIIMVHIQKSLTGFSENLFVPGRTFIHQGSAKKICRKSHQIRKFFLFSDILIYASTSLVGDSYSFKRKLSLRELQITDIPDEEGEPPNRFKISSREKSFVLYVEKIKEKLEWINLVQTAIQNLQGSIVPDQVVYPSSMPEEFREHLKDTISRQQSEKIEPAVIKDYFSPVWVPDNEATDCACCGELFNPVTRRKHHCRVCGKVVCHGCSSKRFMIPGKYGEDPRVERICDPCYDLKFGKQAPPAVVGMPSALPTAKNKRILELANSSKDAENRRHSFLADSTRSKGADRRGSIIDSIRSQRTRAMTMLESGLRASFYGGSTPIINLSFMLKKKCDLCLEEFSIFRWRNDCGKCKRTICFDCLSKQTARNGFLPTQKPHTPCKAEKNEEDFVKMSSGMFQDYFEELTKICDPCSRGIPPSQVQVNEKGGGWSIIALKSPEIESNERELGYFGAFPSPQTNV</sequence>